<keyword evidence="3" id="KW-1185">Reference proteome</keyword>
<sequence length="38" mass="4363">MPLQFGLGVAEDADVAEKRRKRPPMLQTVNTRHPLYAR</sequence>
<dbReference type="Proteomes" id="UP000316426">
    <property type="component" value="Chromosome"/>
</dbReference>
<proteinExistence type="predicted"/>
<name>A0A518K4T5_9BACT</name>
<reference evidence="2 3" key="1">
    <citation type="submission" date="2019-02" db="EMBL/GenBank/DDBJ databases">
        <title>Deep-cultivation of Planctomycetes and their phenomic and genomic characterization uncovers novel biology.</title>
        <authorList>
            <person name="Wiegand S."/>
            <person name="Jogler M."/>
            <person name="Boedeker C."/>
            <person name="Pinto D."/>
            <person name="Vollmers J."/>
            <person name="Rivas-Marin E."/>
            <person name="Kohn T."/>
            <person name="Peeters S.H."/>
            <person name="Heuer A."/>
            <person name="Rast P."/>
            <person name="Oberbeckmann S."/>
            <person name="Bunk B."/>
            <person name="Jeske O."/>
            <person name="Meyerdierks A."/>
            <person name="Storesund J.E."/>
            <person name="Kallscheuer N."/>
            <person name="Luecker S."/>
            <person name="Lage O.M."/>
            <person name="Pohl T."/>
            <person name="Merkel B.J."/>
            <person name="Hornburger P."/>
            <person name="Mueller R.-W."/>
            <person name="Bruemmer F."/>
            <person name="Labrenz M."/>
            <person name="Spormann A.M."/>
            <person name="Op den Camp H."/>
            <person name="Overmann J."/>
            <person name="Amann R."/>
            <person name="Jetten M.S.M."/>
            <person name="Mascher T."/>
            <person name="Medema M.H."/>
            <person name="Devos D.P."/>
            <person name="Kaster A.-K."/>
            <person name="Ovreas L."/>
            <person name="Rohde M."/>
            <person name="Galperin M.Y."/>
            <person name="Jogler C."/>
        </authorList>
    </citation>
    <scope>NUCLEOTIDE SEQUENCE [LARGE SCALE GENOMIC DNA]</scope>
    <source>
        <strain evidence="2 3">Spa11</strain>
    </source>
</reference>
<organism evidence="2 3">
    <name type="scientific">Botrimarina mediterranea</name>
    <dbReference type="NCBI Taxonomy" id="2528022"/>
    <lineage>
        <taxon>Bacteria</taxon>
        <taxon>Pseudomonadati</taxon>
        <taxon>Planctomycetota</taxon>
        <taxon>Planctomycetia</taxon>
        <taxon>Pirellulales</taxon>
        <taxon>Lacipirellulaceae</taxon>
        <taxon>Botrimarina</taxon>
    </lineage>
</organism>
<evidence type="ECO:0000256" key="1">
    <source>
        <dbReference type="SAM" id="MobiDB-lite"/>
    </source>
</evidence>
<dbReference type="AlphaFoldDB" id="A0A518K4T5"/>
<gene>
    <name evidence="2" type="ORF">Spa11_09840</name>
</gene>
<feature type="region of interest" description="Disordered" evidence="1">
    <location>
        <begin position="1"/>
        <end position="38"/>
    </location>
</feature>
<evidence type="ECO:0000313" key="2">
    <source>
        <dbReference type="EMBL" id="QDV72802.1"/>
    </source>
</evidence>
<accession>A0A518K4T5</accession>
<evidence type="ECO:0000313" key="3">
    <source>
        <dbReference type="Proteomes" id="UP000316426"/>
    </source>
</evidence>
<protein>
    <submittedName>
        <fullName evidence="2">Uncharacterized protein</fullName>
    </submittedName>
</protein>
<dbReference type="EMBL" id="CP036349">
    <property type="protein sequence ID" value="QDV72802.1"/>
    <property type="molecule type" value="Genomic_DNA"/>
</dbReference>
<dbReference type="KEGG" id="bmei:Spa11_09840"/>